<evidence type="ECO:0000259" key="4">
    <source>
        <dbReference type="Pfam" id="PF04183"/>
    </source>
</evidence>
<evidence type="ECO:0000256" key="3">
    <source>
        <dbReference type="SAM" id="MobiDB-lite"/>
    </source>
</evidence>
<evidence type="ECO:0000313" key="7">
    <source>
        <dbReference type="Proteomes" id="UP000035425"/>
    </source>
</evidence>
<protein>
    <recommendedName>
        <fullName evidence="8">Siderophore synthetase component</fullName>
    </recommendedName>
</protein>
<sequence>MPGQAAATAADARVIETLLRCWVRENGIAVDRHGGPLRIGLPASGLALEVPVRYRSPCGWHRFGPPTISGSTTEAAAPGNPIGEAPATGGRATRRPSTGGPAVGGPPVDAGLLAALLVREIASRQGLPPSAGADCLGRVIDSLRRIAVHIEARATTRRGPARPTTPATPSGPVVPPDGPGTPAEVAMPAGAGASTVPDAAGDAAGTALFLVAEQALITGHPFHPTAKSREGASAEELATYSPELYGSFALHWFAAHPSVAASGGTIAGRGPAELLRRLLPDRDLPVAPAGYLLLPAHPWQARYLRTRPDATAMIADGLLVALGPAGPPWYPTASLRTVWRPDAPVMIKLSLGMRITNSRRINLRDELELGVQISALLDTGLRDWLAGAHPDFHLLEDPAWVGLDPPSAGSPAPGAASVSSLGLDSAIRVNPFGVDDRVVCVAGLVADRPDRTVRADPANPTDPGPSMLVRIVDGLAARAGRPAAEVAADWFARYLRVVAAPALDLYARHGVGLEAHQQNCLVTLDDHGRPTAGWYRDSQGYYVAASHADAVRRAVPGFGDGLAAIFDNALVDERVLYYLMINNVFGVIGALGAANRADETHLLAAVRVMLVRMRADLAADGVAVPDLFGLLLDSPVLRCKANFATAVDGRDELAGPVATQSLYVDIPNPLVTELGS</sequence>
<gene>
    <name evidence="6" type="ORF">FrCorBMG51_21665</name>
</gene>
<dbReference type="EMBL" id="JWIO01000052">
    <property type="protein sequence ID" value="KLL09901.1"/>
    <property type="molecule type" value="Genomic_DNA"/>
</dbReference>
<dbReference type="Gene3D" id="1.10.510.40">
    <property type="match status" value="1"/>
</dbReference>
<dbReference type="Pfam" id="PF06276">
    <property type="entry name" value="FhuF"/>
    <property type="match status" value="1"/>
</dbReference>
<dbReference type="InterPro" id="IPR007310">
    <property type="entry name" value="Aerobactin_biosyn_IucA/IucC_N"/>
</dbReference>
<evidence type="ECO:0000313" key="6">
    <source>
        <dbReference type="EMBL" id="KLL09901.1"/>
    </source>
</evidence>
<organism evidence="6 7">
    <name type="scientific">Protofrankia coriariae</name>
    <dbReference type="NCBI Taxonomy" id="1562887"/>
    <lineage>
        <taxon>Bacteria</taxon>
        <taxon>Bacillati</taxon>
        <taxon>Actinomycetota</taxon>
        <taxon>Actinomycetes</taxon>
        <taxon>Frankiales</taxon>
        <taxon>Frankiaceae</taxon>
        <taxon>Protofrankia</taxon>
    </lineage>
</organism>
<dbReference type="Gene3D" id="6.10.250.3370">
    <property type="match status" value="1"/>
</dbReference>
<dbReference type="Proteomes" id="UP000035425">
    <property type="component" value="Unassembled WGS sequence"/>
</dbReference>
<evidence type="ECO:0000259" key="5">
    <source>
        <dbReference type="Pfam" id="PF06276"/>
    </source>
</evidence>
<reference evidence="6 7" key="1">
    <citation type="submission" date="2014-12" db="EMBL/GenBank/DDBJ databases">
        <title>Frankia sp. BMG5.1 draft genome.</title>
        <authorList>
            <person name="Gtari M."/>
            <person name="Ghodhbane-Gtari F."/>
            <person name="Nouioui I."/>
            <person name="Ktari A."/>
            <person name="Hezbri K."/>
            <person name="Mimouni W."/>
            <person name="Sbissi I."/>
            <person name="Ayari A."/>
            <person name="Yamanaka T."/>
            <person name="Normand P."/>
            <person name="Tisa L.S."/>
            <person name="Boudabous A."/>
        </authorList>
    </citation>
    <scope>NUCLEOTIDE SEQUENCE [LARGE SCALE GENOMIC DNA]</scope>
    <source>
        <strain evidence="6 7">BMG5.1</strain>
    </source>
</reference>
<dbReference type="Pfam" id="PF04183">
    <property type="entry name" value="IucA_IucC"/>
    <property type="match status" value="1"/>
</dbReference>
<dbReference type="PANTHER" id="PTHR34384:SF5">
    <property type="entry name" value="L-2,3-DIAMINOPROPANOATE--CITRATE LIGASE"/>
    <property type="match status" value="1"/>
</dbReference>
<evidence type="ECO:0000256" key="2">
    <source>
        <dbReference type="ARBA" id="ARBA00007832"/>
    </source>
</evidence>
<dbReference type="InterPro" id="IPR037455">
    <property type="entry name" value="LucA/IucC-like"/>
</dbReference>
<feature type="region of interest" description="Disordered" evidence="3">
    <location>
        <begin position="67"/>
        <end position="106"/>
    </location>
</feature>
<comment type="caution">
    <text evidence="6">The sequence shown here is derived from an EMBL/GenBank/DDBJ whole genome shotgun (WGS) entry which is preliminary data.</text>
</comment>
<feature type="domain" description="Aerobactin siderophore biosynthesis IucA/IucC N-terminal" evidence="4">
    <location>
        <begin position="209"/>
        <end position="446"/>
    </location>
</feature>
<accession>A0ABR5EZM0</accession>
<dbReference type="PANTHER" id="PTHR34384">
    <property type="entry name" value="L-2,3-DIAMINOPROPANOATE--CITRATE LIGASE"/>
    <property type="match status" value="1"/>
</dbReference>
<feature type="region of interest" description="Disordered" evidence="3">
    <location>
        <begin position="155"/>
        <end position="181"/>
    </location>
</feature>
<evidence type="ECO:0008006" key="8">
    <source>
        <dbReference type="Google" id="ProtNLM"/>
    </source>
</evidence>
<proteinExistence type="inferred from homology"/>
<dbReference type="InterPro" id="IPR022770">
    <property type="entry name" value="IucA/IucC-like_C"/>
</dbReference>
<keyword evidence="7" id="KW-1185">Reference proteome</keyword>
<feature type="compositionally biased region" description="Low complexity" evidence="3">
    <location>
        <begin position="161"/>
        <end position="171"/>
    </location>
</feature>
<comment type="pathway">
    <text evidence="1">Siderophore biosynthesis.</text>
</comment>
<name>A0ABR5EZM0_9ACTN</name>
<feature type="domain" description="Aerobactin siderophore biosynthesis IucA/IucC-like C-terminal" evidence="5">
    <location>
        <begin position="489"/>
        <end position="647"/>
    </location>
</feature>
<evidence type="ECO:0000256" key="1">
    <source>
        <dbReference type="ARBA" id="ARBA00004924"/>
    </source>
</evidence>
<comment type="similarity">
    <text evidence="2">Belongs to the IucA/IucC family.</text>
</comment>